<comment type="caution">
    <text evidence="15">The sequence shown here is derived from an EMBL/GenBank/DDBJ whole genome shotgun (WGS) entry which is preliminary data.</text>
</comment>
<dbReference type="SMART" id="SM00387">
    <property type="entry name" value="HATPase_c"/>
    <property type="match status" value="1"/>
</dbReference>
<dbReference type="Gene3D" id="3.30.450.40">
    <property type="match status" value="1"/>
</dbReference>
<evidence type="ECO:0000256" key="6">
    <source>
        <dbReference type="ARBA" id="ARBA00022692"/>
    </source>
</evidence>
<keyword evidence="7" id="KW-0547">Nucleotide-binding</keyword>
<dbReference type="Pfam" id="PF00512">
    <property type="entry name" value="HisKA"/>
    <property type="match status" value="1"/>
</dbReference>
<evidence type="ECO:0000256" key="7">
    <source>
        <dbReference type="ARBA" id="ARBA00022741"/>
    </source>
</evidence>
<dbReference type="Pfam" id="PF13492">
    <property type="entry name" value="GAF_3"/>
    <property type="match status" value="1"/>
</dbReference>
<evidence type="ECO:0000259" key="14">
    <source>
        <dbReference type="PROSITE" id="PS50109"/>
    </source>
</evidence>
<dbReference type="PROSITE" id="PS50109">
    <property type="entry name" value="HIS_KIN"/>
    <property type="match status" value="1"/>
</dbReference>
<evidence type="ECO:0000256" key="4">
    <source>
        <dbReference type="ARBA" id="ARBA00022553"/>
    </source>
</evidence>
<feature type="transmembrane region" description="Helical" evidence="13">
    <location>
        <begin position="419"/>
        <end position="438"/>
    </location>
</feature>
<dbReference type="EMBL" id="QICN01000010">
    <property type="protein sequence ID" value="PXV65289.1"/>
    <property type="molecule type" value="Genomic_DNA"/>
</dbReference>
<dbReference type="InterPro" id="IPR036890">
    <property type="entry name" value="HATPase_C_sf"/>
</dbReference>
<evidence type="ECO:0000256" key="5">
    <source>
        <dbReference type="ARBA" id="ARBA00022679"/>
    </source>
</evidence>
<feature type="transmembrane region" description="Helical" evidence="13">
    <location>
        <begin position="445"/>
        <end position="463"/>
    </location>
</feature>
<dbReference type="InterPro" id="IPR004358">
    <property type="entry name" value="Sig_transdc_His_kin-like_C"/>
</dbReference>
<dbReference type="InterPro" id="IPR003661">
    <property type="entry name" value="HisK_dim/P_dom"/>
</dbReference>
<sequence length="898" mass="98161">MKPDSRPDPDSLLRDVQTQRRGRLKIFLGAAPGVGKTFAMLGAAHERVAAGEDVVVGVVETHGREETARLLAGLPVQPLRTLRHGGRSFSELDLDGLLQRRPRLALVDEFAHSNVPGSRHAKRYQDVEELLAAGINVWTTLNIQHVESLNDAVARITGVRVRETVPDAWLRTADGIELVDLPPETLVERLKAGKVYVPEQAQRAIERFFNLGNLTALRDLALRTAAERVDADVDAYLRRHPQDQPWPTSQRLLVCVGGDSVSRGVVRAAARIAQSRRQPWTAVHVINSRANTLPNADKDRIAEVLRLAEQLGGEAVTIPGERVAEELLRYARTRNVSQIVIGRPRRSLWRLLLRPPVSFQVMRLGEGFDVTFVDAEGETVTRQPAAVPIEPGGWTGRAAAEAASGLLAATLAATGLHSVLPLANVSLLYLLVVLVVAVRHGRAPAFAAALASFALYNFLFTEPRFTMAMSLRDEWVTLVFFLVVAVLAGQFAAQLRGQMQALRKTASRTANLNEFSRRVARARTVEQVAEATAQHLCATLDGAAFVVTEPPDTQLRPLARAELGADFQFSESERAAAAWCWLHRKPAGAHTSTLPNSRFLLVPMATSAGLVGVAGLNLSARGRPLSPGQRRLLDALADQAAVALERAALTQEVEQRRVSQETEQIRNSLLASVSHDLRTPIASVMGAASSLVEQSERLGGAQRTELAQTILEESQRLDRHVRNLLDMTRLSRPGLALREQTVDLDDLVQEVRRSVQGLRKDLRVTWDGPPQRTRLLRGDGPLLRALLVNLFENAIRHGQAAEITLQLRTTEEHVIIGVIDQGPGIGAAERTRVFEMFNRSSDKDHRGAGTGLGLSICKAIAELHGGRIEATVPLRGNGCQIDVYLPRERLLAADGPTP</sequence>
<name>A0A318E874_9GAMM</name>
<protein>
    <recommendedName>
        <fullName evidence="3">histidine kinase</fullName>
        <ecNumber evidence="3">2.7.13.3</ecNumber>
    </recommendedName>
</protein>
<evidence type="ECO:0000256" key="10">
    <source>
        <dbReference type="ARBA" id="ARBA00022989"/>
    </source>
</evidence>
<keyword evidence="6 13" id="KW-0812">Transmembrane</keyword>
<dbReference type="InterPro" id="IPR036097">
    <property type="entry name" value="HisK_dim/P_sf"/>
</dbReference>
<evidence type="ECO:0000256" key="8">
    <source>
        <dbReference type="ARBA" id="ARBA00022777"/>
    </source>
</evidence>
<dbReference type="PANTHER" id="PTHR45569:SF1">
    <property type="entry name" value="SENSOR PROTEIN KDPD"/>
    <property type="match status" value="1"/>
</dbReference>
<dbReference type="CDD" id="cd00075">
    <property type="entry name" value="HATPase"/>
    <property type="match status" value="1"/>
</dbReference>
<dbReference type="RefSeq" id="WP_110266325.1">
    <property type="nucleotide sequence ID" value="NZ_CAKZQT010000018.1"/>
</dbReference>
<dbReference type="PRINTS" id="PR00344">
    <property type="entry name" value="BCTRLSENSOR"/>
</dbReference>
<dbReference type="GO" id="GO:0000155">
    <property type="term" value="F:phosphorelay sensor kinase activity"/>
    <property type="evidence" value="ECO:0007669"/>
    <property type="project" value="InterPro"/>
</dbReference>
<evidence type="ECO:0000256" key="9">
    <source>
        <dbReference type="ARBA" id="ARBA00022840"/>
    </source>
</evidence>
<keyword evidence="16" id="KW-1185">Reference proteome</keyword>
<comment type="subcellular location">
    <subcellularLocation>
        <location evidence="2">Membrane</location>
        <topology evidence="2">Multi-pass membrane protein</topology>
    </subcellularLocation>
</comment>
<reference evidence="15 16" key="1">
    <citation type="submission" date="2018-04" db="EMBL/GenBank/DDBJ databases">
        <title>Genomic Encyclopedia of Type Strains, Phase IV (KMG-IV): sequencing the most valuable type-strain genomes for metagenomic binning, comparative biology and taxonomic classification.</title>
        <authorList>
            <person name="Goeker M."/>
        </authorList>
    </citation>
    <scope>NUCLEOTIDE SEQUENCE [LARGE SCALE GENOMIC DNA]</scope>
    <source>
        <strain evidence="15 16">DSM 104150</strain>
    </source>
</reference>
<dbReference type="OrthoDB" id="9806130at2"/>
<dbReference type="EC" id="2.7.13.3" evidence="3"/>
<comment type="catalytic activity">
    <reaction evidence="1">
        <text>ATP + protein L-histidine = ADP + protein N-phospho-L-histidine.</text>
        <dbReference type="EC" id="2.7.13.3"/>
    </reaction>
</comment>
<evidence type="ECO:0000256" key="12">
    <source>
        <dbReference type="ARBA" id="ARBA00023136"/>
    </source>
</evidence>
<dbReference type="Gene3D" id="1.10.287.130">
    <property type="match status" value="1"/>
</dbReference>
<organism evidence="15 16">
    <name type="scientific">Sinimarinibacterium flocculans</name>
    <dbReference type="NCBI Taxonomy" id="985250"/>
    <lineage>
        <taxon>Bacteria</taxon>
        <taxon>Pseudomonadati</taxon>
        <taxon>Pseudomonadota</taxon>
        <taxon>Gammaproteobacteria</taxon>
        <taxon>Nevskiales</taxon>
        <taxon>Nevskiaceae</taxon>
        <taxon>Sinimarinibacterium</taxon>
    </lineage>
</organism>
<dbReference type="InterPro" id="IPR038318">
    <property type="entry name" value="KdpD_sf"/>
</dbReference>
<gene>
    <name evidence="15" type="ORF">C8D93_110107</name>
</gene>
<evidence type="ECO:0000256" key="2">
    <source>
        <dbReference type="ARBA" id="ARBA00004141"/>
    </source>
</evidence>
<dbReference type="Gene3D" id="3.30.565.10">
    <property type="entry name" value="Histidine kinase-like ATPase, C-terminal domain"/>
    <property type="match status" value="1"/>
</dbReference>
<dbReference type="Pfam" id="PF02702">
    <property type="entry name" value="KdpD"/>
    <property type="match status" value="1"/>
</dbReference>
<dbReference type="GO" id="GO:0005886">
    <property type="term" value="C:plasma membrane"/>
    <property type="evidence" value="ECO:0007669"/>
    <property type="project" value="TreeGrafter"/>
</dbReference>
<dbReference type="InterPro" id="IPR003594">
    <property type="entry name" value="HATPase_dom"/>
</dbReference>
<dbReference type="InterPro" id="IPR052023">
    <property type="entry name" value="Histidine_kinase_KdpD"/>
</dbReference>
<dbReference type="InterPro" id="IPR029016">
    <property type="entry name" value="GAF-like_dom_sf"/>
</dbReference>
<dbReference type="SUPFAM" id="SSF55874">
    <property type="entry name" value="ATPase domain of HSP90 chaperone/DNA topoisomerase II/histidine kinase"/>
    <property type="match status" value="1"/>
</dbReference>
<dbReference type="Gene3D" id="3.40.50.300">
    <property type="entry name" value="P-loop containing nucleotide triphosphate hydrolases"/>
    <property type="match status" value="1"/>
</dbReference>
<keyword evidence="10 13" id="KW-1133">Transmembrane helix</keyword>
<evidence type="ECO:0000256" key="13">
    <source>
        <dbReference type="SAM" id="Phobius"/>
    </source>
</evidence>
<dbReference type="Pfam" id="PF00582">
    <property type="entry name" value="Usp"/>
    <property type="match status" value="1"/>
</dbReference>
<dbReference type="InterPro" id="IPR014729">
    <property type="entry name" value="Rossmann-like_a/b/a_fold"/>
</dbReference>
<dbReference type="SMART" id="SM00388">
    <property type="entry name" value="HisKA"/>
    <property type="match status" value="1"/>
</dbReference>
<accession>A0A318E874</accession>
<keyword evidence="12 13" id="KW-0472">Membrane</keyword>
<dbReference type="InterPro" id="IPR005467">
    <property type="entry name" value="His_kinase_dom"/>
</dbReference>
<dbReference type="InterPro" id="IPR003852">
    <property type="entry name" value="Sig_transdc_His_kinase_KdpD_N"/>
</dbReference>
<keyword evidence="9" id="KW-0067">ATP-binding</keyword>
<dbReference type="PANTHER" id="PTHR45569">
    <property type="entry name" value="SENSOR PROTEIN KDPD"/>
    <property type="match status" value="1"/>
</dbReference>
<evidence type="ECO:0000256" key="1">
    <source>
        <dbReference type="ARBA" id="ARBA00000085"/>
    </source>
</evidence>
<evidence type="ECO:0000256" key="11">
    <source>
        <dbReference type="ARBA" id="ARBA00023012"/>
    </source>
</evidence>
<keyword evidence="8 15" id="KW-0418">Kinase</keyword>
<dbReference type="Proteomes" id="UP000248330">
    <property type="component" value="Unassembled WGS sequence"/>
</dbReference>
<dbReference type="SUPFAM" id="SSF52402">
    <property type="entry name" value="Adenine nucleotide alpha hydrolases-like"/>
    <property type="match status" value="1"/>
</dbReference>
<proteinExistence type="predicted"/>
<keyword evidence="5" id="KW-0808">Transferase</keyword>
<evidence type="ECO:0000256" key="3">
    <source>
        <dbReference type="ARBA" id="ARBA00012438"/>
    </source>
</evidence>
<dbReference type="InterPro" id="IPR027417">
    <property type="entry name" value="P-loop_NTPase"/>
</dbReference>
<dbReference type="SUPFAM" id="SSF55781">
    <property type="entry name" value="GAF domain-like"/>
    <property type="match status" value="1"/>
</dbReference>
<keyword evidence="11" id="KW-0902">Two-component regulatory system</keyword>
<evidence type="ECO:0000313" key="15">
    <source>
        <dbReference type="EMBL" id="PXV65289.1"/>
    </source>
</evidence>
<dbReference type="AlphaFoldDB" id="A0A318E874"/>
<feature type="transmembrane region" description="Helical" evidence="13">
    <location>
        <begin position="599"/>
        <end position="620"/>
    </location>
</feature>
<evidence type="ECO:0000313" key="16">
    <source>
        <dbReference type="Proteomes" id="UP000248330"/>
    </source>
</evidence>
<dbReference type="CDD" id="cd00082">
    <property type="entry name" value="HisKA"/>
    <property type="match status" value="1"/>
</dbReference>
<dbReference type="FunFam" id="3.40.50.300:FF:000483">
    <property type="entry name" value="Sensor histidine kinase KdpD"/>
    <property type="match status" value="1"/>
</dbReference>
<dbReference type="InterPro" id="IPR025201">
    <property type="entry name" value="KdpD_TM"/>
</dbReference>
<dbReference type="SUPFAM" id="SSF47384">
    <property type="entry name" value="Homodimeric domain of signal transducing histidine kinase"/>
    <property type="match status" value="1"/>
</dbReference>
<dbReference type="GO" id="GO:0005524">
    <property type="term" value="F:ATP binding"/>
    <property type="evidence" value="ECO:0007669"/>
    <property type="project" value="UniProtKB-KW"/>
</dbReference>
<keyword evidence="4" id="KW-0597">Phosphoprotein</keyword>
<dbReference type="Gene3D" id="3.40.50.620">
    <property type="entry name" value="HUPs"/>
    <property type="match status" value="1"/>
</dbReference>
<dbReference type="Pfam" id="PF13493">
    <property type="entry name" value="DUF4118"/>
    <property type="match status" value="1"/>
</dbReference>
<feature type="domain" description="Histidine kinase" evidence="14">
    <location>
        <begin position="672"/>
        <end position="889"/>
    </location>
</feature>
<feature type="transmembrane region" description="Helical" evidence="13">
    <location>
        <begin position="475"/>
        <end position="493"/>
    </location>
</feature>
<dbReference type="InterPro" id="IPR003018">
    <property type="entry name" value="GAF"/>
</dbReference>
<dbReference type="GO" id="GO:0005737">
    <property type="term" value="C:cytoplasm"/>
    <property type="evidence" value="ECO:0007669"/>
    <property type="project" value="UniProtKB-ARBA"/>
</dbReference>
<dbReference type="Gene3D" id="1.20.120.620">
    <property type="entry name" value="Backbone structure of the membrane domain of e. Coli histidine kinase receptor kdpd"/>
    <property type="match status" value="1"/>
</dbReference>
<dbReference type="Pfam" id="PF02518">
    <property type="entry name" value="HATPase_c"/>
    <property type="match status" value="1"/>
</dbReference>
<dbReference type="InterPro" id="IPR006016">
    <property type="entry name" value="UspA"/>
</dbReference>